<dbReference type="GO" id="GO:0005525">
    <property type="term" value="F:GTP binding"/>
    <property type="evidence" value="ECO:0007669"/>
    <property type="project" value="InterPro"/>
</dbReference>
<comment type="caution">
    <text evidence="2">The sequence shown here is derived from an EMBL/GenBank/DDBJ whole genome shotgun (WGS) entry which is preliminary data.</text>
</comment>
<dbReference type="STRING" id="180088.A0A1J8QA82"/>
<keyword evidence="3" id="KW-1185">Reference proteome</keyword>
<dbReference type="SUPFAM" id="SSF52540">
    <property type="entry name" value="P-loop containing nucleoside triphosphate hydrolases"/>
    <property type="match status" value="1"/>
</dbReference>
<evidence type="ECO:0000313" key="3">
    <source>
        <dbReference type="Proteomes" id="UP000183567"/>
    </source>
</evidence>
<dbReference type="EMBL" id="LVVM01005572">
    <property type="protein sequence ID" value="OJA10192.1"/>
    <property type="molecule type" value="Genomic_DNA"/>
</dbReference>
<dbReference type="OrthoDB" id="8954335at2759"/>
<name>A0A1J8QA82_9AGAM</name>
<organism evidence="2 3">
    <name type="scientific">Rhizopogon vesiculosus</name>
    <dbReference type="NCBI Taxonomy" id="180088"/>
    <lineage>
        <taxon>Eukaryota</taxon>
        <taxon>Fungi</taxon>
        <taxon>Dikarya</taxon>
        <taxon>Basidiomycota</taxon>
        <taxon>Agaricomycotina</taxon>
        <taxon>Agaricomycetes</taxon>
        <taxon>Agaricomycetidae</taxon>
        <taxon>Boletales</taxon>
        <taxon>Suillineae</taxon>
        <taxon>Rhizopogonaceae</taxon>
        <taxon>Rhizopogon</taxon>
    </lineage>
</organism>
<reference evidence="2 3" key="1">
    <citation type="submission" date="2016-03" db="EMBL/GenBank/DDBJ databases">
        <title>Comparative genomics of the ectomycorrhizal sister species Rhizopogon vinicolor and Rhizopogon vesiculosus (Basidiomycota: Boletales) reveals a divergence of the mating type B locus.</title>
        <authorList>
            <person name="Mujic A.B."/>
            <person name="Kuo A."/>
            <person name="Tritt A."/>
            <person name="Lipzen A."/>
            <person name="Chen C."/>
            <person name="Johnson J."/>
            <person name="Sharma A."/>
            <person name="Barry K."/>
            <person name="Grigoriev I.V."/>
            <person name="Spatafora J.W."/>
        </authorList>
    </citation>
    <scope>NUCLEOTIDE SEQUENCE [LARGE SCALE GENOMIC DNA]</scope>
    <source>
        <strain evidence="2 3">AM-OR11-056</strain>
    </source>
</reference>
<feature type="domain" description="G" evidence="1">
    <location>
        <begin position="5"/>
        <end position="71"/>
    </location>
</feature>
<evidence type="ECO:0000259" key="1">
    <source>
        <dbReference type="Pfam" id="PF01926"/>
    </source>
</evidence>
<accession>A0A1J8QA82</accession>
<dbReference type="Pfam" id="PF01926">
    <property type="entry name" value="MMR_HSR1"/>
    <property type="match status" value="1"/>
</dbReference>
<evidence type="ECO:0000313" key="2">
    <source>
        <dbReference type="EMBL" id="OJA10192.1"/>
    </source>
</evidence>
<dbReference type="InterPro" id="IPR027417">
    <property type="entry name" value="P-loop_NTPase"/>
</dbReference>
<dbReference type="CDD" id="cd00882">
    <property type="entry name" value="Ras_like_GTPase"/>
    <property type="match status" value="1"/>
</dbReference>
<dbReference type="Proteomes" id="UP000183567">
    <property type="component" value="Unassembled WGS sequence"/>
</dbReference>
<proteinExistence type="predicted"/>
<dbReference type="InterPro" id="IPR006073">
    <property type="entry name" value="GTP-bd"/>
</dbReference>
<dbReference type="Gene3D" id="3.40.50.300">
    <property type="entry name" value="P-loop containing nucleotide triphosphate hydrolases"/>
    <property type="match status" value="1"/>
</dbReference>
<protein>
    <recommendedName>
        <fullName evidence="1">G domain-containing protein</fullName>
    </recommendedName>
</protein>
<dbReference type="AlphaFoldDB" id="A0A1J8QA82"/>
<sequence>MSTKNIALFGQSGAGKSSVINLMAGEEIAKTSSGADSCTMHWKEHHIAFGGYNYKVFDTIGVEEPQLGIKEYLEAIEA</sequence>
<gene>
    <name evidence="2" type="ORF">AZE42_01833</name>
</gene>